<dbReference type="PANTHER" id="PTHR43859:SF57">
    <property type="entry name" value="ACYL-ACTIVATING ENZYME 8-RELATED"/>
    <property type="match status" value="1"/>
</dbReference>
<dbReference type="Proteomes" id="UP001472677">
    <property type="component" value="Unassembled WGS sequence"/>
</dbReference>
<organism evidence="3 4">
    <name type="scientific">Hibiscus sabdariffa</name>
    <name type="common">roselle</name>
    <dbReference type="NCBI Taxonomy" id="183260"/>
    <lineage>
        <taxon>Eukaryota</taxon>
        <taxon>Viridiplantae</taxon>
        <taxon>Streptophyta</taxon>
        <taxon>Embryophyta</taxon>
        <taxon>Tracheophyta</taxon>
        <taxon>Spermatophyta</taxon>
        <taxon>Magnoliopsida</taxon>
        <taxon>eudicotyledons</taxon>
        <taxon>Gunneridae</taxon>
        <taxon>Pentapetalae</taxon>
        <taxon>rosids</taxon>
        <taxon>malvids</taxon>
        <taxon>Malvales</taxon>
        <taxon>Malvaceae</taxon>
        <taxon>Malvoideae</taxon>
        <taxon>Hibiscus</taxon>
    </lineage>
</organism>
<dbReference type="Gene3D" id="3.30.300.30">
    <property type="match status" value="1"/>
</dbReference>
<evidence type="ECO:0000313" key="3">
    <source>
        <dbReference type="EMBL" id="KAK8568542.1"/>
    </source>
</evidence>
<dbReference type="SUPFAM" id="SSF56801">
    <property type="entry name" value="Acetyl-CoA synthetase-like"/>
    <property type="match status" value="1"/>
</dbReference>
<keyword evidence="2" id="KW-0436">Ligase</keyword>
<gene>
    <name evidence="3" type="ORF">V6N12_007090</name>
</gene>
<keyword evidence="4" id="KW-1185">Reference proteome</keyword>
<evidence type="ECO:0000313" key="4">
    <source>
        <dbReference type="Proteomes" id="UP001472677"/>
    </source>
</evidence>
<dbReference type="InterPro" id="IPR045851">
    <property type="entry name" value="AMP-bd_C_sf"/>
</dbReference>
<sequence length="66" mass="7259">MVGGWRIGIGRGREGGGRVIGGWRSKDVIISGGENFSSIEVELVLYTHPSINEATVVTQPDEYWRL</sequence>
<reference evidence="3 4" key="1">
    <citation type="journal article" date="2024" name="G3 (Bethesda)">
        <title>Genome assembly of Hibiscus sabdariffa L. provides insights into metabolisms of medicinal natural products.</title>
        <authorList>
            <person name="Kim T."/>
        </authorList>
    </citation>
    <scope>NUCLEOTIDE SEQUENCE [LARGE SCALE GENOMIC DNA]</scope>
    <source>
        <strain evidence="3">TK-2024</strain>
        <tissue evidence="3">Old leaves</tissue>
    </source>
</reference>
<evidence type="ECO:0000256" key="1">
    <source>
        <dbReference type="ARBA" id="ARBA00006432"/>
    </source>
</evidence>
<dbReference type="EMBL" id="JBBPBM010000009">
    <property type="protein sequence ID" value="KAK8568542.1"/>
    <property type="molecule type" value="Genomic_DNA"/>
</dbReference>
<accession>A0ABR2F0S8</accession>
<dbReference type="PANTHER" id="PTHR43859">
    <property type="entry name" value="ACYL-ACTIVATING ENZYME"/>
    <property type="match status" value="1"/>
</dbReference>
<name>A0ABR2F0S8_9ROSI</name>
<comment type="caution">
    <text evidence="3">The sequence shown here is derived from an EMBL/GenBank/DDBJ whole genome shotgun (WGS) entry which is preliminary data.</text>
</comment>
<evidence type="ECO:0000256" key="2">
    <source>
        <dbReference type="ARBA" id="ARBA00022598"/>
    </source>
</evidence>
<protein>
    <submittedName>
        <fullName evidence="3">Uncharacterized protein</fullName>
    </submittedName>
</protein>
<proteinExistence type="inferred from homology"/>
<comment type="similarity">
    <text evidence="1">Belongs to the ATP-dependent AMP-binding enzyme family.</text>
</comment>